<feature type="compositionally biased region" description="Low complexity" evidence="1">
    <location>
        <begin position="231"/>
        <end position="248"/>
    </location>
</feature>
<name>A0A5N6R0F9_9ROSI</name>
<protein>
    <recommendedName>
        <fullName evidence="3">LysM domain-containing protein</fullName>
    </recommendedName>
</protein>
<proteinExistence type="predicted"/>
<dbReference type="PANTHER" id="PTHR33734:SF22">
    <property type="entry name" value="MEMBRANE-BOUND LYTIC MUREIN TRANSGLYCOSYLASE D"/>
    <property type="match status" value="1"/>
</dbReference>
<dbReference type="PANTHER" id="PTHR33734">
    <property type="entry name" value="LYSM DOMAIN-CONTAINING GPI-ANCHORED PROTEIN 2"/>
    <property type="match status" value="1"/>
</dbReference>
<feature type="transmembrane region" description="Helical" evidence="2">
    <location>
        <begin position="168"/>
        <end position="188"/>
    </location>
</feature>
<dbReference type="Pfam" id="PF01476">
    <property type="entry name" value="LysM"/>
    <property type="match status" value="1"/>
</dbReference>
<keyword evidence="5" id="KW-1185">Reference proteome</keyword>
<feature type="region of interest" description="Disordered" evidence="1">
    <location>
        <begin position="225"/>
        <end position="251"/>
    </location>
</feature>
<organism evidence="4 5">
    <name type="scientific">Carpinus fangiana</name>
    <dbReference type="NCBI Taxonomy" id="176857"/>
    <lineage>
        <taxon>Eukaryota</taxon>
        <taxon>Viridiplantae</taxon>
        <taxon>Streptophyta</taxon>
        <taxon>Embryophyta</taxon>
        <taxon>Tracheophyta</taxon>
        <taxon>Spermatophyta</taxon>
        <taxon>Magnoliopsida</taxon>
        <taxon>eudicotyledons</taxon>
        <taxon>Gunneridae</taxon>
        <taxon>Pentapetalae</taxon>
        <taxon>rosids</taxon>
        <taxon>fabids</taxon>
        <taxon>Fagales</taxon>
        <taxon>Betulaceae</taxon>
        <taxon>Carpinus</taxon>
    </lineage>
</organism>
<reference evidence="4 5" key="1">
    <citation type="submission" date="2019-06" db="EMBL/GenBank/DDBJ databases">
        <title>A chromosomal-level reference genome of Carpinus fangiana (Coryloideae, Betulaceae).</title>
        <authorList>
            <person name="Yang X."/>
            <person name="Wang Z."/>
            <person name="Zhang L."/>
            <person name="Hao G."/>
            <person name="Liu J."/>
            <person name="Yang Y."/>
        </authorList>
    </citation>
    <scope>NUCLEOTIDE SEQUENCE [LARGE SCALE GENOMIC DNA]</scope>
    <source>
        <strain evidence="4">Cfa_2016G</strain>
        <tissue evidence="4">Leaf</tissue>
    </source>
</reference>
<keyword evidence="2" id="KW-1133">Transmembrane helix</keyword>
<dbReference type="OrthoDB" id="2107166at2759"/>
<evidence type="ECO:0000313" key="4">
    <source>
        <dbReference type="EMBL" id="KAE8022305.1"/>
    </source>
</evidence>
<gene>
    <name evidence="4" type="ORF">FH972_008115</name>
</gene>
<keyword evidence="2" id="KW-0812">Transmembrane</keyword>
<dbReference type="SMART" id="SM00257">
    <property type="entry name" value="LysM"/>
    <property type="match status" value="1"/>
</dbReference>
<evidence type="ECO:0000259" key="3">
    <source>
        <dbReference type="PROSITE" id="PS51782"/>
    </source>
</evidence>
<dbReference type="Gene3D" id="3.10.350.10">
    <property type="entry name" value="LysM domain"/>
    <property type="match status" value="1"/>
</dbReference>
<dbReference type="AlphaFoldDB" id="A0A5N6R0F9"/>
<dbReference type="CDD" id="cd00118">
    <property type="entry name" value="LysM"/>
    <property type="match status" value="1"/>
</dbReference>
<dbReference type="InterPro" id="IPR036779">
    <property type="entry name" value="LysM_dom_sf"/>
</dbReference>
<accession>A0A5N6R0F9</accession>
<dbReference type="SUPFAM" id="SSF54106">
    <property type="entry name" value="LysM domain"/>
    <property type="match status" value="1"/>
</dbReference>
<dbReference type="InterPro" id="IPR018392">
    <property type="entry name" value="LysM"/>
</dbReference>
<evidence type="ECO:0000313" key="5">
    <source>
        <dbReference type="Proteomes" id="UP000327013"/>
    </source>
</evidence>
<feature type="domain" description="LysM" evidence="3">
    <location>
        <begin position="66"/>
        <end position="111"/>
    </location>
</feature>
<evidence type="ECO:0000256" key="2">
    <source>
        <dbReference type="SAM" id="Phobius"/>
    </source>
</evidence>
<keyword evidence="2" id="KW-0472">Membrane</keyword>
<dbReference type="EMBL" id="CM017323">
    <property type="protein sequence ID" value="KAE8022305.1"/>
    <property type="molecule type" value="Genomic_DNA"/>
</dbReference>
<dbReference type="PROSITE" id="PS51782">
    <property type="entry name" value="LYSM"/>
    <property type="match status" value="1"/>
</dbReference>
<evidence type="ECO:0000256" key="1">
    <source>
        <dbReference type="SAM" id="MobiDB-lite"/>
    </source>
</evidence>
<sequence length="274" mass="30914">MEVKLSQRRDLLLLPKLLPKPTLPSHCFSILNSKSSIHKRFRGLASKWRFRIQEMLKVEHPTEQYFVHVVKEGETLSSISKQYGISIYAIAAANKNILDIDLVFKGQSINIPSATRDSQVCQTEMNCLQAFKLLQNHLGSLNILDGLLEHKNFIALSSHSFPHAKTTGYFLVLVPLIAFCIRCIIAAFHTRAAGELRSQVVSESEGRQPGCRSVRWKSALSDIRETDNLDAESSPRSYSDSDDQSQASFEEVSQAYSKLEQDYQKFLSECGMTE</sequence>
<dbReference type="Proteomes" id="UP000327013">
    <property type="component" value="Chromosome 3"/>
</dbReference>